<comment type="caution">
    <text evidence="2">The sequence shown here is derived from an EMBL/GenBank/DDBJ whole genome shotgun (WGS) entry which is preliminary data.</text>
</comment>
<dbReference type="RefSeq" id="WP_378138100.1">
    <property type="nucleotide sequence ID" value="NZ_JBHSMI010000052.1"/>
</dbReference>
<dbReference type="Proteomes" id="UP001596113">
    <property type="component" value="Unassembled WGS sequence"/>
</dbReference>
<accession>A0ABW0I0Q9</accession>
<dbReference type="EMBL" id="JBHSMI010000052">
    <property type="protein sequence ID" value="MFC5406160.1"/>
    <property type="molecule type" value="Genomic_DNA"/>
</dbReference>
<feature type="chain" id="PRO_5046557000" evidence="1">
    <location>
        <begin position="26"/>
        <end position="536"/>
    </location>
</feature>
<dbReference type="SUPFAM" id="SSF53850">
    <property type="entry name" value="Periplasmic binding protein-like II"/>
    <property type="match status" value="1"/>
</dbReference>
<dbReference type="PANTHER" id="PTHR43649:SF12">
    <property type="entry name" value="DIACETYLCHITOBIOSE BINDING PROTEIN DASA"/>
    <property type="match status" value="1"/>
</dbReference>
<dbReference type="InterPro" id="IPR050490">
    <property type="entry name" value="Bact_solute-bd_prot1"/>
</dbReference>
<sequence length="536" mass="60779">MSKTRKAVALTMVSAMMLISLSACSGNKNNAAPSATNGEKASPSEPITLTFFDKNTGDLFTNPVAEEITKRTGIKIEIQQPTGNPEEKLNLMLTSNTLPDIVLMDRRSDIVNRYITAKAIIPLDDLIEQYGPNIKKMYGDVLNKSRYSDGQNYYLNNWYGMDPDPGWSFNLRADILKELGYGDRIESGESFTQEQFHELLQKFKEKYPQVDGKPSIPLTFNADHMPTVVGTFKGMYGMKTYYEADGKIGLEVREPRYKEMMSFVNDLQTEGLLDKEWAINKTQIFDQKLTSERVFAVGGGEPSEANRLLREKYGADTDKQFYAFKVTAPGVDPSATTYGPRSSLGWDAIAITVANKHPEETIKFMDFLASEEGQYLLMWGIEGKNWDMVDGKHKPRPEVLQGFKDNWNEYAKQTGIRKWTWFIKNGNGSDGTPFDLAGKYERNKYNQLALTSMKDSTWDTAIYDNLGPEGGAPDALSEQKLKDLISQGFTQLAYAESKEEFEQLYKKLMQDVEANNAKRIEQIYTDNYQKHLELFK</sequence>
<dbReference type="PROSITE" id="PS51257">
    <property type="entry name" value="PROKAR_LIPOPROTEIN"/>
    <property type="match status" value="1"/>
</dbReference>
<evidence type="ECO:0000313" key="3">
    <source>
        <dbReference type="Proteomes" id="UP001596113"/>
    </source>
</evidence>
<dbReference type="Gene3D" id="3.40.190.10">
    <property type="entry name" value="Periplasmic binding protein-like II"/>
    <property type="match status" value="2"/>
</dbReference>
<reference evidence="3" key="1">
    <citation type="journal article" date="2019" name="Int. J. Syst. Evol. Microbiol.">
        <title>The Global Catalogue of Microorganisms (GCM) 10K type strain sequencing project: providing services to taxonomists for standard genome sequencing and annotation.</title>
        <authorList>
            <consortium name="The Broad Institute Genomics Platform"/>
            <consortium name="The Broad Institute Genome Sequencing Center for Infectious Disease"/>
            <person name="Wu L."/>
            <person name="Ma J."/>
        </authorList>
    </citation>
    <scope>NUCLEOTIDE SEQUENCE [LARGE SCALE GENOMIC DNA]</scope>
    <source>
        <strain evidence="3">CGMCC 1.18575</strain>
    </source>
</reference>
<dbReference type="PANTHER" id="PTHR43649">
    <property type="entry name" value="ARABINOSE-BINDING PROTEIN-RELATED"/>
    <property type="match status" value="1"/>
</dbReference>
<proteinExistence type="predicted"/>
<dbReference type="Pfam" id="PF01547">
    <property type="entry name" value="SBP_bac_1"/>
    <property type="match status" value="1"/>
</dbReference>
<gene>
    <name evidence="2" type="ORF">ACFPOF_25755</name>
</gene>
<evidence type="ECO:0000313" key="2">
    <source>
        <dbReference type="EMBL" id="MFC5406160.1"/>
    </source>
</evidence>
<keyword evidence="3" id="KW-1185">Reference proteome</keyword>
<protein>
    <submittedName>
        <fullName evidence="2">Extracellular solute-binding protein</fullName>
    </submittedName>
</protein>
<feature type="signal peptide" evidence="1">
    <location>
        <begin position="1"/>
        <end position="25"/>
    </location>
</feature>
<organism evidence="2 3">
    <name type="scientific">Cohnella soli</name>
    <dbReference type="NCBI Taxonomy" id="425005"/>
    <lineage>
        <taxon>Bacteria</taxon>
        <taxon>Bacillati</taxon>
        <taxon>Bacillota</taxon>
        <taxon>Bacilli</taxon>
        <taxon>Bacillales</taxon>
        <taxon>Paenibacillaceae</taxon>
        <taxon>Cohnella</taxon>
    </lineage>
</organism>
<evidence type="ECO:0000256" key="1">
    <source>
        <dbReference type="SAM" id="SignalP"/>
    </source>
</evidence>
<dbReference type="InterPro" id="IPR006059">
    <property type="entry name" value="SBP"/>
</dbReference>
<name>A0ABW0I0Q9_9BACL</name>
<keyword evidence="1" id="KW-0732">Signal</keyword>